<protein>
    <submittedName>
        <fullName evidence="2">Uncharacterized protein</fullName>
    </submittedName>
</protein>
<accession>A0AAV3Z3B7</accession>
<reference evidence="2 3" key="1">
    <citation type="journal article" date="2021" name="Elife">
        <title>Chloroplast acquisition without the gene transfer in kleptoplastic sea slugs, Plakobranchus ocellatus.</title>
        <authorList>
            <person name="Maeda T."/>
            <person name="Takahashi S."/>
            <person name="Yoshida T."/>
            <person name="Shimamura S."/>
            <person name="Takaki Y."/>
            <person name="Nagai Y."/>
            <person name="Toyoda A."/>
            <person name="Suzuki Y."/>
            <person name="Arimoto A."/>
            <person name="Ishii H."/>
            <person name="Satoh N."/>
            <person name="Nishiyama T."/>
            <person name="Hasebe M."/>
            <person name="Maruyama T."/>
            <person name="Minagawa J."/>
            <person name="Obokata J."/>
            <person name="Shigenobu S."/>
        </authorList>
    </citation>
    <scope>NUCLEOTIDE SEQUENCE [LARGE SCALE GENOMIC DNA]</scope>
</reference>
<sequence>MPPRYWISSLTHCYQGDLRLSGPPSGRGAGGGVQSFRSSDKPGQGSTEGLKPEPIHNKVISEQKRLCRSQGGLASHCATDARQLSDYQRVVRRRANVPIGTISPSDGRPNIDLRQPEYKLQT</sequence>
<evidence type="ECO:0000256" key="1">
    <source>
        <dbReference type="SAM" id="MobiDB-lite"/>
    </source>
</evidence>
<gene>
    <name evidence="2" type="ORF">PoB_001561500</name>
</gene>
<keyword evidence="3" id="KW-1185">Reference proteome</keyword>
<name>A0AAV3Z3B7_9GAST</name>
<organism evidence="2 3">
    <name type="scientific">Plakobranchus ocellatus</name>
    <dbReference type="NCBI Taxonomy" id="259542"/>
    <lineage>
        <taxon>Eukaryota</taxon>
        <taxon>Metazoa</taxon>
        <taxon>Spiralia</taxon>
        <taxon>Lophotrochozoa</taxon>
        <taxon>Mollusca</taxon>
        <taxon>Gastropoda</taxon>
        <taxon>Heterobranchia</taxon>
        <taxon>Euthyneura</taxon>
        <taxon>Panpulmonata</taxon>
        <taxon>Sacoglossa</taxon>
        <taxon>Placobranchoidea</taxon>
        <taxon>Plakobranchidae</taxon>
        <taxon>Plakobranchus</taxon>
    </lineage>
</organism>
<evidence type="ECO:0000313" key="3">
    <source>
        <dbReference type="Proteomes" id="UP000735302"/>
    </source>
</evidence>
<feature type="compositionally biased region" description="Basic and acidic residues" evidence="1">
    <location>
        <begin position="109"/>
        <end position="122"/>
    </location>
</feature>
<comment type="caution">
    <text evidence="2">The sequence shown here is derived from an EMBL/GenBank/DDBJ whole genome shotgun (WGS) entry which is preliminary data.</text>
</comment>
<dbReference type="EMBL" id="BLXT01001916">
    <property type="protein sequence ID" value="GFN89109.1"/>
    <property type="molecule type" value="Genomic_DNA"/>
</dbReference>
<dbReference type="AlphaFoldDB" id="A0AAV3Z3B7"/>
<evidence type="ECO:0000313" key="2">
    <source>
        <dbReference type="EMBL" id="GFN89109.1"/>
    </source>
</evidence>
<proteinExistence type="predicted"/>
<feature type="region of interest" description="Disordered" evidence="1">
    <location>
        <begin position="17"/>
        <end position="57"/>
    </location>
</feature>
<dbReference type="Proteomes" id="UP000735302">
    <property type="component" value="Unassembled WGS sequence"/>
</dbReference>
<feature type="region of interest" description="Disordered" evidence="1">
    <location>
        <begin position="98"/>
        <end position="122"/>
    </location>
</feature>